<dbReference type="UniPathway" id="UPA00219"/>
<sequence length="337" mass="37607">MKEIKDYSLLPHNTFGMDVKASLFVEYESVTELQSILSDKNLMAGNWLHIGGGSNLLFKGDYAGTVLHSAIRGYEVVTENEQEIEVRAGAGEVWDDFVAYTVKNSWYGAENLSLIPGEVGASAVQNIGAYGVEAKDLIVSVETVEVETGRKRIFTKEECRYAYRESIFKKDLKGKYIVTYVTYRLSKQSVFNLEYGNVRGELEKRGGEVALENVRKVIIAVREAKLPDPRVQGNAGSFFMNPIVPRRQFEIVQQQYPDMPHYEVDGNRVKIPAAWMIDRCGWKGKQIGRAGVHSKQALVLVNCGGATGDEVIALARRIQESVLQKFGVAISPEVNFI</sequence>
<evidence type="ECO:0000313" key="21">
    <source>
        <dbReference type="EMBL" id="KDS55773.1"/>
    </source>
</evidence>
<dbReference type="InterPro" id="IPR016166">
    <property type="entry name" value="FAD-bd_PCMH"/>
</dbReference>
<dbReference type="Proteomes" id="UP000027661">
    <property type="component" value="Unassembled WGS sequence"/>
</dbReference>
<dbReference type="Gene3D" id="3.30.43.10">
    <property type="entry name" value="Uridine Diphospho-n-acetylenolpyruvylglucosamine Reductase, domain 2"/>
    <property type="match status" value="1"/>
</dbReference>
<dbReference type="InterPro" id="IPR016167">
    <property type="entry name" value="FAD-bd_PCMH_sub1"/>
</dbReference>
<keyword evidence="16 19" id="KW-0961">Cell wall biogenesis/degradation</keyword>
<dbReference type="PANTHER" id="PTHR21071">
    <property type="entry name" value="UDP-N-ACETYLENOLPYRUVOYLGLUCOSAMINE REDUCTASE"/>
    <property type="match status" value="1"/>
</dbReference>
<dbReference type="GO" id="GO:0005829">
    <property type="term" value="C:cytosol"/>
    <property type="evidence" value="ECO:0007669"/>
    <property type="project" value="TreeGrafter"/>
</dbReference>
<keyword evidence="11 19" id="KW-0521">NADP</keyword>
<gene>
    <name evidence="19 21" type="primary">murB</name>
    <name evidence="21" type="ORF">M099_1071</name>
</gene>
<dbReference type="InterPro" id="IPR016169">
    <property type="entry name" value="FAD-bd_PCMH_sub2"/>
</dbReference>
<evidence type="ECO:0000256" key="18">
    <source>
        <dbReference type="ARBA" id="ARBA00048914"/>
    </source>
</evidence>
<evidence type="ECO:0000256" key="9">
    <source>
        <dbReference type="ARBA" id="ARBA00022630"/>
    </source>
</evidence>
<keyword evidence="10 19" id="KW-0274">FAD</keyword>
<comment type="function">
    <text evidence="2 19">Cell wall formation.</text>
</comment>
<evidence type="ECO:0000256" key="5">
    <source>
        <dbReference type="ARBA" id="ARBA00012518"/>
    </source>
</evidence>
<keyword evidence="15 19" id="KW-0131">Cell cycle</keyword>
<evidence type="ECO:0000256" key="19">
    <source>
        <dbReference type="HAMAP-Rule" id="MF_00037"/>
    </source>
</evidence>
<dbReference type="NCBIfam" id="TIGR00179">
    <property type="entry name" value="murB"/>
    <property type="match status" value="1"/>
</dbReference>
<keyword evidence="14 19" id="KW-0560">Oxidoreductase</keyword>
<evidence type="ECO:0000256" key="4">
    <source>
        <dbReference type="ARBA" id="ARBA00004752"/>
    </source>
</evidence>
<dbReference type="GO" id="GO:0071555">
    <property type="term" value="P:cell wall organization"/>
    <property type="evidence" value="ECO:0007669"/>
    <property type="project" value="UniProtKB-KW"/>
</dbReference>
<feature type="active site" evidence="19">
    <location>
        <position position="333"/>
    </location>
</feature>
<accession>A0A069SNM3</accession>
<keyword evidence="12 19" id="KW-0133">Cell shape</keyword>
<evidence type="ECO:0000256" key="12">
    <source>
        <dbReference type="ARBA" id="ARBA00022960"/>
    </source>
</evidence>
<evidence type="ECO:0000256" key="11">
    <source>
        <dbReference type="ARBA" id="ARBA00022857"/>
    </source>
</evidence>
<evidence type="ECO:0000256" key="6">
    <source>
        <dbReference type="ARBA" id="ARBA00015188"/>
    </source>
</evidence>
<dbReference type="SUPFAM" id="SSF56176">
    <property type="entry name" value="FAD-binding/transporter-associated domain-like"/>
    <property type="match status" value="1"/>
</dbReference>
<dbReference type="NCBIfam" id="NF000755">
    <property type="entry name" value="PRK00046.1"/>
    <property type="match status" value="1"/>
</dbReference>
<comment type="cofactor">
    <cofactor evidence="1 19">
        <name>FAD</name>
        <dbReference type="ChEBI" id="CHEBI:57692"/>
    </cofactor>
</comment>
<evidence type="ECO:0000259" key="20">
    <source>
        <dbReference type="PROSITE" id="PS51387"/>
    </source>
</evidence>
<dbReference type="Gene3D" id="3.30.465.10">
    <property type="match status" value="1"/>
</dbReference>
<dbReference type="GO" id="GO:0071949">
    <property type="term" value="F:FAD binding"/>
    <property type="evidence" value="ECO:0007669"/>
    <property type="project" value="InterPro"/>
</dbReference>
<dbReference type="GO" id="GO:0051301">
    <property type="term" value="P:cell division"/>
    <property type="evidence" value="ECO:0007669"/>
    <property type="project" value="UniProtKB-KW"/>
</dbReference>
<protein>
    <recommendedName>
        <fullName evidence="6 19">UDP-N-acetylenolpyruvoylglucosamine reductase</fullName>
        <ecNumber evidence="5 19">1.3.1.98</ecNumber>
    </recommendedName>
    <alternativeName>
        <fullName evidence="17 19">UDP-N-acetylmuramate dehydrogenase</fullName>
    </alternativeName>
</protein>
<name>A0A069SNM3_PHOVU</name>
<dbReference type="Gene3D" id="3.90.78.10">
    <property type="entry name" value="UDP-N-acetylenolpyruvoylglucosamine reductase, C-terminal domain"/>
    <property type="match status" value="1"/>
</dbReference>
<evidence type="ECO:0000256" key="16">
    <source>
        <dbReference type="ARBA" id="ARBA00023316"/>
    </source>
</evidence>
<dbReference type="InterPro" id="IPR006094">
    <property type="entry name" value="Oxid_FAD_bind_N"/>
</dbReference>
<dbReference type="GO" id="GO:0008360">
    <property type="term" value="P:regulation of cell shape"/>
    <property type="evidence" value="ECO:0007669"/>
    <property type="project" value="UniProtKB-KW"/>
</dbReference>
<comment type="pathway">
    <text evidence="4 19">Cell wall biogenesis; peptidoglycan biosynthesis.</text>
</comment>
<keyword evidence="7 19" id="KW-0963">Cytoplasm</keyword>
<dbReference type="GO" id="GO:0009252">
    <property type="term" value="P:peptidoglycan biosynthetic process"/>
    <property type="evidence" value="ECO:0007669"/>
    <property type="project" value="UniProtKB-UniRule"/>
</dbReference>
<dbReference type="InterPro" id="IPR011601">
    <property type="entry name" value="MurB_C"/>
</dbReference>
<evidence type="ECO:0000256" key="1">
    <source>
        <dbReference type="ARBA" id="ARBA00001974"/>
    </source>
</evidence>
<evidence type="ECO:0000256" key="10">
    <source>
        <dbReference type="ARBA" id="ARBA00022827"/>
    </source>
</evidence>
<evidence type="ECO:0000313" key="22">
    <source>
        <dbReference type="Proteomes" id="UP000027661"/>
    </source>
</evidence>
<dbReference type="InterPro" id="IPR003170">
    <property type="entry name" value="MurB"/>
</dbReference>
<dbReference type="AlphaFoldDB" id="A0A069SNM3"/>
<keyword evidence="13 19" id="KW-0573">Peptidoglycan synthesis</keyword>
<evidence type="ECO:0000256" key="17">
    <source>
        <dbReference type="ARBA" id="ARBA00031026"/>
    </source>
</evidence>
<dbReference type="EMBL" id="JNHM01000012">
    <property type="protein sequence ID" value="KDS55773.1"/>
    <property type="molecule type" value="Genomic_DNA"/>
</dbReference>
<evidence type="ECO:0000256" key="13">
    <source>
        <dbReference type="ARBA" id="ARBA00022984"/>
    </source>
</evidence>
<dbReference type="InterPro" id="IPR036318">
    <property type="entry name" value="FAD-bd_PCMH-like_sf"/>
</dbReference>
<evidence type="ECO:0000256" key="15">
    <source>
        <dbReference type="ARBA" id="ARBA00023306"/>
    </source>
</evidence>
<dbReference type="SUPFAM" id="SSF56194">
    <property type="entry name" value="Uridine diphospho-N-Acetylenolpyruvylglucosamine reductase, MurB, C-terminal domain"/>
    <property type="match status" value="1"/>
</dbReference>
<evidence type="ECO:0000256" key="3">
    <source>
        <dbReference type="ARBA" id="ARBA00004496"/>
    </source>
</evidence>
<evidence type="ECO:0000256" key="8">
    <source>
        <dbReference type="ARBA" id="ARBA00022618"/>
    </source>
</evidence>
<evidence type="ECO:0000256" key="14">
    <source>
        <dbReference type="ARBA" id="ARBA00023002"/>
    </source>
</evidence>
<dbReference type="InterPro" id="IPR036635">
    <property type="entry name" value="MurB_C_sf"/>
</dbReference>
<dbReference type="Pfam" id="PF02873">
    <property type="entry name" value="MurB_C"/>
    <property type="match status" value="1"/>
</dbReference>
<feature type="active site" description="Proton donor" evidence="19">
    <location>
        <position position="237"/>
    </location>
</feature>
<dbReference type="GO" id="GO:0008762">
    <property type="term" value="F:UDP-N-acetylmuramate dehydrogenase activity"/>
    <property type="evidence" value="ECO:0007669"/>
    <property type="project" value="UniProtKB-UniRule"/>
</dbReference>
<dbReference type="NCBIfam" id="NF010478">
    <property type="entry name" value="PRK13903.1"/>
    <property type="match status" value="1"/>
</dbReference>
<feature type="domain" description="FAD-binding PCMH-type" evidence="20">
    <location>
        <begin position="17"/>
        <end position="188"/>
    </location>
</feature>
<dbReference type="PANTHER" id="PTHR21071:SF4">
    <property type="entry name" value="UDP-N-ACETYLENOLPYRUVOYLGLUCOSAMINE REDUCTASE"/>
    <property type="match status" value="1"/>
</dbReference>
<reference evidence="21 22" key="1">
    <citation type="submission" date="2014-04" db="EMBL/GenBank/DDBJ databases">
        <authorList>
            <person name="Sears C."/>
            <person name="Carroll K."/>
            <person name="Sack B.R."/>
            <person name="Qadri F."/>
            <person name="Myers L.L."/>
            <person name="Chung G.-T."/>
            <person name="Escheverria P."/>
            <person name="Fraser C.M."/>
            <person name="Sadzewicz L."/>
            <person name="Shefchek K.A."/>
            <person name="Tallon L."/>
            <person name="Das S.P."/>
            <person name="Daugherty S."/>
            <person name="Mongodin E.F."/>
        </authorList>
    </citation>
    <scope>NUCLEOTIDE SEQUENCE [LARGE SCALE GENOMIC DNA]</scope>
    <source>
        <strain evidence="21 22">3975 RP4</strain>
    </source>
</reference>
<dbReference type="RefSeq" id="WP_032952549.1">
    <property type="nucleotide sequence ID" value="NZ_JNHM01000012.1"/>
</dbReference>
<keyword evidence="9 19" id="KW-0285">Flavoprotein</keyword>
<evidence type="ECO:0000256" key="2">
    <source>
        <dbReference type="ARBA" id="ARBA00003921"/>
    </source>
</evidence>
<comment type="caution">
    <text evidence="21">The sequence shown here is derived from an EMBL/GenBank/DDBJ whole genome shotgun (WGS) entry which is preliminary data.</text>
</comment>
<dbReference type="PROSITE" id="PS51387">
    <property type="entry name" value="FAD_PCMH"/>
    <property type="match status" value="1"/>
</dbReference>
<feature type="active site" evidence="19">
    <location>
        <position position="164"/>
    </location>
</feature>
<dbReference type="HAMAP" id="MF_00037">
    <property type="entry name" value="MurB"/>
    <property type="match status" value="1"/>
</dbReference>
<keyword evidence="8 19" id="KW-0132">Cell division</keyword>
<comment type="catalytic activity">
    <reaction evidence="18 19">
        <text>UDP-N-acetyl-alpha-D-muramate + NADP(+) = UDP-N-acetyl-3-O-(1-carboxyvinyl)-alpha-D-glucosamine + NADPH + H(+)</text>
        <dbReference type="Rhea" id="RHEA:12248"/>
        <dbReference type="ChEBI" id="CHEBI:15378"/>
        <dbReference type="ChEBI" id="CHEBI:57783"/>
        <dbReference type="ChEBI" id="CHEBI:58349"/>
        <dbReference type="ChEBI" id="CHEBI:68483"/>
        <dbReference type="ChEBI" id="CHEBI:70757"/>
        <dbReference type="EC" id="1.3.1.98"/>
    </reaction>
</comment>
<evidence type="ECO:0000256" key="7">
    <source>
        <dbReference type="ARBA" id="ARBA00022490"/>
    </source>
</evidence>
<proteinExistence type="inferred from homology"/>
<dbReference type="Pfam" id="PF01565">
    <property type="entry name" value="FAD_binding_4"/>
    <property type="match status" value="1"/>
</dbReference>
<dbReference type="EC" id="1.3.1.98" evidence="5 19"/>
<dbReference type="PATRIC" id="fig|1339352.3.peg.1036"/>
<comment type="similarity">
    <text evidence="19">Belongs to the MurB family.</text>
</comment>
<organism evidence="21 22">
    <name type="scientific">Phocaeicola vulgatus str. 3975 RP4</name>
    <dbReference type="NCBI Taxonomy" id="1339352"/>
    <lineage>
        <taxon>Bacteria</taxon>
        <taxon>Pseudomonadati</taxon>
        <taxon>Bacteroidota</taxon>
        <taxon>Bacteroidia</taxon>
        <taxon>Bacteroidales</taxon>
        <taxon>Bacteroidaceae</taxon>
        <taxon>Phocaeicola</taxon>
    </lineage>
</organism>
<comment type="subcellular location">
    <subcellularLocation>
        <location evidence="3 19">Cytoplasm</location>
    </subcellularLocation>
</comment>